<dbReference type="SMART" id="SM00906">
    <property type="entry name" value="Fungal_trans"/>
    <property type="match status" value="1"/>
</dbReference>
<keyword evidence="5" id="KW-0804">Transcription</keyword>
<feature type="domain" description="Zn(2)-C6 fungal-type" evidence="8">
    <location>
        <begin position="23"/>
        <end position="56"/>
    </location>
</feature>
<dbReference type="InterPro" id="IPR052073">
    <property type="entry name" value="Amide_Lactam_Regulators"/>
</dbReference>
<dbReference type="PROSITE" id="PS50048">
    <property type="entry name" value="ZN2_CY6_FUNGAL_2"/>
    <property type="match status" value="1"/>
</dbReference>
<dbReference type="InterPro" id="IPR007219">
    <property type="entry name" value="XnlR_reg_dom"/>
</dbReference>
<evidence type="ECO:0000256" key="7">
    <source>
        <dbReference type="SAM" id="MobiDB-lite"/>
    </source>
</evidence>
<keyword evidence="4" id="KW-0238">DNA-binding</keyword>
<keyword evidence="3" id="KW-0805">Transcription regulation</keyword>
<gene>
    <name evidence="9" type="ORF">CBYS24578_00017553</name>
</gene>
<evidence type="ECO:0000256" key="2">
    <source>
        <dbReference type="ARBA" id="ARBA00022833"/>
    </source>
</evidence>
<dbReference type="InterPro" id="IPR036864">
    <property type="entry name" value="Zn2-C6_fun-type_DNA-bd_sf"/>
</dbReference>
<sequence length="679" mass="77625">MPPRESVHARHINYTNKVTDGRACINCHQRKVRCDILDKGAPCTNCSTGHREGCSIYVKKRHRESQGRNRRLMSIQPRSRTTDTRPSDKLPGLRPRRQPLQGSSAEVCIDELQTEDPGNFDDLMNNESIQTREFGDQNRVCFLGGALSNCHYLMRQTYPQQVRRNVFHFGGRQYSYKDTSHNLQRIPTEALERPKKALADKLIRAYFDQINCGWPIVDEESFMAQYEKNYPSGPLPLTLLNAVLMVGAHVLADKDDEMKNLQSILFHRAKTLIDFRLDQDRVAFVQVAILMTWYSDGLEDIVANTWHWIGIATRTGLGLGMHRNTFQSTMQPHWKRIWTRLWWILFQFDTLASASMGRPQILNLDDSDVPELAPEHFKGIPNANIQFSIQQSKLCMIISRTARDGWSLRSTTQARNDAVEAADEALASFLHQLPPELQLRATNITTWQAMLHLTYNNFVILIHRPPPKGGPDVQEDASYTRLHLCAVATVAISSILESLIDQNLLCTLWYSVNHVIFTAIINASTEIASSNPLTAAESQRVFQSLLTSLRSVSRYWRYAQGLFHMFQQRALRLKSRSIVTNDQPLHQSRHGPDHFIAVDSDPSAQQLLAEYRSDNDQVTYFTDSAYEHDPSCSDYTSSLPITDDEIEWNLLSSDEGALLENLFPFDCPRVDNFLNEVFR</sequence>
<organism evidence="9 10">
    <name type="scientific">Clonostachys byssicola</name>
    <dbReference type="NCBI Taxonomy" id="160290"/>
    <lineage>
        <taxon>Eukaryota</taxon>
        <taxon>Fungi</taxon>
        <taxon>Dikarya</taxon>
        <taxon>Ascomycota</taxon>
        <taxon>Pezizomycotina</taxon>
        <taxon>Sordariomycetes</taxon>
        <taxon>Hypocreomycetidae</taxon>
        <taxon>Hypocreales</taxon>
        <taxon>Bionectriaceae</taxon>
        <taxon>Clonostachys</taxon>
    </lineage>
</organism>
<feature type="region of interest" description="Disordered" evidence="7">
    <location>
        <begin position="61"/>
        <end position="102"/>
    </location>
</feature>
<dbReference type="PANTHER" id="PTHR47171">
    <property type="entry name" value="FARA-RELATED"/>
    <property type="match status" value="1"/>
</dbReference>
<dbReference type="GO" id="GO:0003677">
    <property type="term" value="F:DNA binding"/>
    <property type="evidence" value="ECO:0007669"/>
    <property type="project" value="UniProtKB-KW"/>
</dbReference>
<keyword evidence="1" id="KW-0479">Metal-binding</keyword>
<evidence type="ECO:0000259" key="8">
    <source>
        <dbReference type="PROSITE" id="PS50048"/>
    </source>
</evidence>
<name>A0A9N9UIZ7_9HYPO</name>
<dbReference type="Proteomes" id="UP000754883">
    <property type="component" value="Unassembled WGS sequence"/>
</dbReference>
<keyword evidence="10" id="KW-1185">Reference proteome</keyword>
<dbReference type="CDD" id="cd12148">
    <property type="entry name" value="fungal_TF_MHR"/>
    <property type="match status" value="1"/>
</dbReference>
<reference evidence="9 10" key="2">
    <citation type="submission" date="2021-10" db="EMBL/GenBank/DDBJ databases">
        <authorList>
            <person name="Piombo E."/>
        </authorList>
    </citation>
    <scope>NUCLEOTIDE SEQUENCE [LARGE SCALE GENOMIC DNA]</scope>
</reference>
<dbReference type="OrthoDB" id="4236860at2759"/>
<evidence type="ECO:0000313" key="9">
    <source>
        <dbReference type="EMBL" id="CAG9990025.1"/>
    </source>
</evidence>
<proteinExistence type="predicted"/>
<dbReference type="SUPFAM" id="SSF57701">
    <property type="entry name" value="Zn2/Cys6 DNA-binding domain"/>
    <property type="match status" value="1"/>
</dbReference>
<comment type="caution">
    <text evidence="9">The sequence shown here is derived from an EMBL/GenBank/DDBJ whole genome shotgun (WGS) entry which is preliminary data.</text>
</comment>
<feature type="compositionally biased region" description="Basic residues" evidence="7">
    <location>
        <begin position="61"/>
        <end position="71"/>
    </location>
</feature>
<dbReference type="AlphaFoldDB" id="A0A9N9UIZ7"/>
<keyword evidence="6" id="KW-0539">Nucleus</keyword>
<dbReference type="Pfam" id="PF04082">
    <property type="entry name" value="Fungal_trans"/>
    <property type="match status" value="1"/>
</dbReference>
<dbReference type="CDD" id="cd00067">
    <property type="entry name" value="GAL4"/>
    <property type="match status" value="1"/>
</dbReference>
<evidence type="ECO:0000256" key="4">
    <source>
        <dbReference type="ARBA" id="ARBA00023125"/>
    </source>
</evidence>
<evidence type="ECO:0000313" key="10">
    <source>
        <dbReference type="Proteomes" id="UP000754883"/>
    </source>
</evidence>
<dbReference type="GO" id="GO:0008270">
    <property type="term" value="F:zinc ion binding"/>
    <property type="evidence" value="ECO:0007669"/>
    <property type="project" value="InterPro"/>
</dbReference>
<evidence type="ECO:0000256" key="1">
    <source>
        <dbReference type="ARBA" id="ARBA00022723"/>
    </source>
</evidence>
<evidence type="ECO:0000256" key="6">
    <source>
        <dbReference type="ARBA" id="ARBA00023242"/>
    </source>
</evidence>
<dbReference type="Pfam" id="PF00172">
    <property type="entry name" value="Zn_clus"/>
    <property type="match status" value="1"/>
</dbReference>
<reference evidence="10" key="1">
    <citation type="submission" date="2019-06" db="EMBL/GenBank/DDBJ databases">
        <authorList>
            <person name="Broberg M."/>
        </authorList>
    </citation>
    <scope>NUCLEOTIDE SEQUENCE [LARGE SCALE GENOMIC DNA]</scope>
</reference>
<dbReference type="PANTHER" id="PTHR47171:SF4">
    <property type="entry name" value="ACETAMIDASE REGULATORY PROTEIN"/>
    <property type="match status" value="1"/>
</dbReference>
<evidence type="ECO:0000256" key="5">
    <source>
        <dbReference type="ARBA" id="ARBA00023163"/>
    </source>
</evidence>
<dbReference type="PROSITE" id="PS00463">
    <property type="entry name" value="ZN2_CY6_FUNGAL_1"/>
    <property type="match status" value="1"/>
</dbReference>
<protein>
    <recommendedName>
        <fullName evidence="8">Zn(2)-C6 fungal-type domain-containing protein</fullName>
    </recommendedName>
</protein>
<dbReference type="Gene3D" id="4.10.240.10">
    <property type="entry name" value="Zn(2)-C6 fungal-type DNA-binding domain"/>
    <property type="match status" value="1"/>
</dbReference>
<dbReference type="InterPro" id="IPR001138">
    <property type="entry name" value="Zn2Cys6_DnaBD"/>
</dbReference>
<accession>A0A9N9UIZ7</accession>
<evidence type="ECO:0000256" key="3">
    <source>
        <dbReference type="ARBA" id="ARBA00023015"/>
    </source>
</evidence>
<dbReference type="GO" id="GO:0006351">
    <property type="term" value="P:DNA-templated transcription"/>
    <property type="evidence" value="ECO:0007669"/>
    <property type="project" value="InterPro"/>
</dbReference>
<dbReference type="GO" id="GO:0000981">
    <property type="term" value="F:DNA-binding transcription factor activity, RNA polymerase II-specific"/>
    <property type="evidence" value="ECO:0007669"/>
    <property type="project" value="InterPro"/>
</dbReference>
<dbReference type="EMBL" id="CABFNO020001468">
    <property type="protein sequence ID" value="CAG9990025.1"/>
    <property type="molecule type" value="Genomic_DNA"/>
</dbReference>
<dbReference type="SMART" id="SM00066">
    <property type="entry name" value="GAL4"/>
    <property type="match status" value="1"/>
</dbReference>
<keyword evidence="2" id="KW-0862">Zinc</keyword>